<dbReference type="InterPro" id="IPR011766">
    <property type="entry name" value="TPP_enzyme_TPP-bd"/>
</dbReference>
<evidence type="ECO:0000256" key="3">
    <source>
        <dbReference type="ARBA" id="ARBA00023002"/>
    </source>
</evidence>
<dbReference type="Pfam" id="PF02775">
    <property type="entry name" value="TPP_enzyme_C"/>
    <property type="match status" value="1"/>
</dbReference>
<dbReference type="EC" id="1.2.7.11" evidence="2"/>
<dbReference type="GO" id="GO:0019164">
    <property type="term" value="F:pyruvate synthase activity"/>
    <property type="evidence" value="ECO:0007669"/>
    <property type="project" value="UniProtKB-ARBA"/>
</dbReference>
<dbReference type="RefSeq" id="WP_020962323.1">
    <property type="nucleotide sequence ID" value="NZ_CP007493.1"/>
</dbReference>
<dbReference type="AlphaFoldDB" id="A0A3G1AA42"/>
<protein>
    <recommendedName>
        <fullName evidence="2">2-oxoacid oxidoreductase (ferredoxin)</fullName>
        <ecNumber evidence="2">1.2.7.11</ecNumber>
    </recommendedName>
</protein>
<evidence type="ECO:0000256" key="4">
    <source>
        <dbReference type="ARBA" id="ARBA00048893"/>
    </source>
</evidence>
<evidence type="ECO:0000313" key="8">
    <source>
        <dbReference type="Proteomes" id="UP000266720"/>
    </source>
</evidence>
<dbReference type="InterPro" id="IPR051479">
    <property type="entry name" value="PorB-like"/>
</dbReference>
<evidence type="ECO:0000256" key="5">
    <source>
        <dbReference type="SAM" id="MobiDB-lite"/>
    </source>
</evidence>
<dbReference type="GeneID" id="16573291"/>
<dbReference type="PANTHER" id="PTHR42897:SF2">
    <property type="entry name" value="PYRUVATE SYNTHASE SUBUNIT PORB"/>
    <property type="match status" value="1"/>
</dbReference>
<evidence type="ECO:0000313" key="7">
    <source>
        <dbReference type="EMBL" id="AJB42751.1"/>
    </source>
</evidence>
<dbReference type="GO" id="GO:0018491">
    <property type="term" value="F:2-oxobutyrate synthase activity"/>
    <property type="evidence" value="ECO:0007669"/>
    <property type="project" value="UniProtKB-ARBA"/>
</dbReference>
<feature type="region of interest" description="Disordered" evidence="5">
    <location>
        <begin position="152"/>
        <end position="171"/>
    </location>
</feature>
<dbReference type="Gene3D" id="3.40.50.970">
    <property type="match status" value="2"/>
</dbReference>
<dbReference type="GO" id="GO:0030976">
    <property type="term" value="F:thiamine pyrophosphate binding"/>
    <property type="evidence" value="ECO:0007669"/>
    <property type="project" value="InterPro"/>
</dbReference>
<organism evidence="7 8">
    <name type="scientific">Thermofilum adornatum 1505</name>
    <dbReference type="NCBI Taxonomy" id="697581"/>
    <lineage>
        <taxon>Archaea</taxon>
        <taxon>Thermoproteota</taxon>
        <taxon>Thermoprotei</taxon>
        <taxon>Thermofilales</taxon>
        <taxon>Thermofilaceae</taxon>
        <taxon>Thermofilum</taxon>
    </lineage>
</organism>
<proteinExistence type="predicted"/>
<dbReference type="InterPro" id="IPR029061">
    <property type="entry name" value="THDP-binding"/>
</dbReference>
<dbReference type="Proteomes" id="UP000266720">
    <property type="component" value="Chromosome"/>
</dbReference>
<keyword evidence="7" id="KW-0670">Pyruvate</keyword>
<dbReference type="CDD" id="cd03376">
    <property type="entry name" value="TPP_PFOR_porB_like"/>
    <property type="match status" value="1"/>
</dbReference>
<feature type="compositionally biased region" description="Polar residues" evidence="5">
    <location>
        <begin position="152"/>
        <end position="165"/>
    </location>
</feature>
<reference evidence="8" key="1">
    <citation type="book" date="2010" name="EXTREMOPHILES" publisher="0:0-0">
        <title>Complete genome sequences of ten hyperthermophilic archaea reveal their metabolic capabilities and possible ecological roles.</title>
        <editorList>
            <person name="?"/>
        </editorList>
        <authorList>
            <person name="Ravin N.V."/>
            <person name="Mardanov A.V."/>
            <person name="Bonch-Osmolovskaya E.A."/>
            <person name="Skryabin K.G."/>
        </authorList>
    </citation>
    <scope>NUCLEOTIDE SEQUENCE [LARGE SCALE GENOMIC DNA]</scope>
    <source>
        <strain evidence="8">1505</strain>
    </source>
</reference>
<dbReference type="SUPFAM" id="SSF52518">
    <property type="entry name" value="Thiamin diphosphate-binding fold (THDP-binding)"/>
    <property type="match status" value="1"/>
</dbReference>
<evidence type="ECO:0000259" key="6">
    <source>
        <dbReference type="Pfam" id="PF02775"/>
    </source>
</evidence>
<evidence type="ECO:0000256" key="2">
    <source>
        <dbReference type="ARBA" id="ARBA00012691"/>
    </source>
</evidence>
<gene>
    <name evidence="7" type="ORF">TCARB_1711</name>
</gene>
<feature type="domain" description="Thiamine pyrophosphate enzyme TPP-binding" evidence="6">
    <location>
        <begin position="55"/>
        <end position="220"/>
    </location>
</feature>
<dbReference type="PANTHER" id="PTHR42897">
    <property type="entry name" value="PYRUVATE SYNTHASE SUBUNIT PORB"/>
    <property type="match status" value="1"/>
</dbReference>
<keyword evidence="3 7" id="KW-0560">Oxidoreductase</keyword>
<accession>A0A3G1AA42</accession>
<sequence length="314" mass="34869">MYVSVKATPIKSLKELPRTEQFAPGHRLCAGCGIPQVVRFALKAVPDPKVVVNATGCLEVATTIFPYTSWGVPWVHVAFENAAAVASGIEAAFRVLSKKYGTKKPKIIVFGGDGGTFDIGFQALSGALERGHDLIYICYDNEAYMNTGIQRSGATPKGASTTTSPAGKAVPGKMERKKNLIEIAIAHGIKYAATMNPAFPIDMYNKIVKAANTPGPTVLHYFTPCPTGWYFDPSRSIEIARLAVQTRIWPLYEYEDGKIRITVPVKDPKPVEDYFKLQGRFRHLLEPENKWLLDEIKRDIEENWNRLLKLAEQK</sequence>
<dbReference type="KEGG" id="tcb:TCARB_1711"/>
<comment type="subunit">
    <text evidence="1">Heterodimer composed of an alpha and a beta subunit.</text>
</comment>
<dbReference type="GeneID" id="25407116"/>
<evidence type="ECO:0000256" key="1">
    <source>
        <dbReference type="ARBA" id="ARBA00011631"/>
    </source>
</evidence>
<name>A0A3G1AA42_9CREN</name>
<dbReference type="EMBL" id="CP007493">
    <property type="protein sequence ID" value="AJB42751.1"/>
    <property type="molecule type" value="Genomic_DNA"/>
</dbReference>
<dbReference type="STRING" id="697581.TCARB_1711"/>
<comment type="catalytic activity">
    <reaction evidence="4">
        <text>a 2-oxocarboxylate + 2 oxidized [2Fe-2S]-[ferredoxin] + CoA = an acyl-CoA + 2 reduced [2Fe-2S]-[ferredoxin] + CO2 + H(+)</text>
        <dbReference type="Rhea" id="RHEA:42316"/>
        <dbReference type="Rhea" id="RHEA-COMP:10000"/>
        <dbReference type="Rhea" id="RHEA-COMP:10001"/>
        <dbReference type="ChEBI" id="CHEBI:15378"/>
        <dbReference type="ChEBI" id="CHEBI:16526"/>
        <dbReference type="ChEBI" id="CHEBI:33737"/>
        <dbReference type="ChEBI" id="CHEBI:33738"/>
        <dbReference type="ChEBI" id="CHEBI:35179"/>
        <dbReference type="ChEBI" id="CHEBI:57287"/>
        <dbReference type="ChEBI" id="CHEBI:58342"/>
        <dbReference type="EC" id="1.2.7.11"/>
    </reaction>
</comment>